<protein>
    <submittedName>
        <fullName evidence="1">Uncharacterized protein</fullName>
    </submittedName>
</protein>
<dbReference type="AlphaFoldDB" id="U9U9H7"/>
<accession>U9U9H7</accession>
<gene>
    <name evidence="1" type="ORF">GLOINDRAFT_94479</name>
</gene>
<evidence type="ECO:0000313" key="1">
    <source>
        <dbReference type="EMBL" id="ESA16347.1"/>
    </source>
</evidence>
<dbReference type="EMBL" id="KI281123">
    <property type="protein sequence ID" value="ESA16347.1"/>
    <property type="molecule type" value="Genomic_DNA"/>
</dbReference>
<reference evidence="1" key="1">
    <citation type="submission" date="2013-07" db="EMBL/GenBank/DDBJ databases">
        <title>The genome of an arbuscular mycorrhizal fungus provides insights into the evolution of the oldest plant symbiosis.</title>
        <authorList>
            <consortium name="DOE Joint Genome Institute"/>
            <person name="Tisserant E."/>
            <person name="Malbreil M."/>
            <person name="Kuo A."/>
            <person name="Kohler A."/>
            <person name="Symeonidi A."/>
            <person name="Balestrini R."/>
            <person name="Charron P."/>
            <person name="Duensing N."/>
            <person name="Frei-dit-Frey N."/>
            <person name="Gianinazzi-Pearson V."/>
            <person name="Gilbert B."/>
            <person name="Handa Y."/>
            <person name="Hijri M."/>
            <person name="Kaul R."/>
            <person name="Kawaguchi M."/>
            <person name="Krajinski F."/>
            <person name="Lammers P."/>
            <person name="Lapierre D."/>
            <person name="Masclaux F.G."/>
            <person name="Murat C."/>
            <person name="Morin E."/>
            <person name="Ndikumana S."/>
            <person name="Pagni M."/>
            <person name="Petitpierre D."/>
            <person name="Requena N."/>
            <person name="Rosikiewicz P."/>
            <person name="Riley R."/>
            <person name="Saito K."/>
            <person name="San Clemente H."/>
            <person name="Shapiro H."/>
            <person name="van Tuinen D."/>
            <person name="Becard G."/>
            <person name="Bonfante P."/>
            <person name="Paszkowski U."/>
            <person name="Shachar-Hill Y."/>
            <person name="Young J.P."/>
            <person name="Sanders I.R."/>
            <person name="Henrissat B."/>
            <person name="Rensing S.A."/>
            <person name="Grigoriev I.V."/>
            <person name="Corradi N."/>
            <person name="Roux C."/>
            <person name="Martin F."/>
        </authorList>
    </citation>
    <scope>NUCLEOTIDE SEQUENCE</scope>
    <source>
        <strain evidence="1">DAOM 197198</strain>
    </source>
</reference>
<sequence length="112" mass="12628">MQSVVLSSCCRFGYPKEVIENTYICDDRDDNEKLELVTKIYRLNNQYAGINSCSAPAKKKNYLRITPYHACPPCLSDKTFAGVVLLWDAEGSASNSDGMFLLSKIFFVIPKF</sequence>
<proteinExistence type="predicted"/>
<name>U9U9H7_RHIID</name>
<dbReference type="HOGENOM" id="CLU_2147157_0_0_1"/>
<organism evidence="1">
    <name type="scientific">Rhizophagus irregularis (strain DAOM 181602 / DAOM 197198 / MUCL 43194)</name>
    <name type="common">Arbuscular mycorrhizal fungus</name>
    <name type="synonym">Glomus intraradices</name>
    <dbReference type="NCBI Taxonomy" id="747089"/>
    <lineage>
        <taxon>Eukaryota</taxon>
        <taxon>Fungi</taxon>
        <taxon>Fungi incertae sedis</taxon>
        <taxon>Mucoromycota</taxon>
        <taxon>Glomeromycotina</taxon>
        <taxon>Glomeromycetes</taxon>
        <taxon>Glomerales</taxon>
        <taxon>Glomeraceae</taxon>
        <taxon>Rhizophagus</taxon>
    </lineage>
</organism>